<feature type="region of interest" description="Disordered" evidence="5">
    <location>
        <begin position="347"/>
        <end position="369"/>
    </location>
</feature>
<dbReference type="AlphaFoldDB" id="F8A6I2"/>
<evidence type="ECO:0000256" key="2">
    <source>
        <dbReference type="ARBA" id="ARBA00023136"/>
    </source>
</evidence>
<evidence type="ECO:0000256" key="6">
    <source>
        <dbReference type="SAM" id="SignalP"/>
    </source>
</evidence>
<dbReference type="OrthoDB" id="5186344at2"/>
<organism evidence="8 9">
    <name type="scientific">Cellulomonas gilvus (strain ATCC 13127 / NRRL B-14078)</name>
    <name type="common">Cellvibrio gilvus</name>
    <dbReference type="NCBI Taxonomy" id="593907"/>
    <lineage>
        <taxon>Bacteria</taxon>
        <taxon>Bacillati</taxon>
        <taxon>Actinomycetota</taxon>
        <taxon>Actinomycetes</taxon>
        <taxon>Micrococcales</taxon>
        <taxon>Cellulomonadaceae</taxon>
        <taxon>Cellulomonas</taxon>
    </lineage>
</organism>
<dbReference type="PRINTS" id="PR01021">
    <property type="entry name" value="OMPADOMAIN"/>
</dbReference>
<name>F8A6I2_CELGA</name>
<dbReference type="InterPro" id="IPR006665">
    <property type="entry name" value="OmpA-like"/>
</dbReference>
<evidence type="ECO:0000256" key="3">
    <source>
        <dbReference type="ARBA" id="ARBA00023237"/>
    </source>
</evidence>
<dbReference type="PROSITE" id="PS51123">
    <property type="entry name" value="OMPA_2"/>
    <property type="match status" value="1"/>
</dbReference>
<evidence type="ECO:0000256" key="5">
    <source>
        <dbReference type="SAM" id="MobiDB-lite"/>
    </source>
</evidence>
<dbReference type="RefSeq" id="WP_013884987.1">
    <property type="nucleotide sequence ID" value="NC_015671.1"/>
</dbReference>
<dbReference type="PANTHER" id="PTHR30329:SF21">
    <property type="entry name" value="LIPOPROTEIN YIAD-RELATED"/>
    <property type="match status" value="1"/>
</dbReference>
<dbReference type="GO" id="GO:0009279">
    <property type="term" value="C:cell outer membrane"/>
    <property type="evidence" value="ECO:0007669"/>
    <property type="project" value="UniProtKB-SubCell"/>
</dbReference>
<proteinExistence type="predicted"/>
<feature type="compositionally biased region" description="Low complexity" evidence="5">
    <location>
        <begin position="347"/>
        <end position="365"/>
    </location>
</feature>
<evidence type="ECO:0000259" key="7">
    <source>
        <dbReference type="PROSITE" id="PS51123"/>
    </source>
</evidence>
<dbReference type="EMBL" id="CP002665">
    <property type="protein sequence ID" value="AEI13470.1"/>
    <property type="molecule type" value="Genomic_DNA"/>
</dbReference>
<feature type="region of interest" description="Disordered" evidence="5">
    <location>
        <begin position="27"/>
        <end position="48"/>
    </location>
</feature>
<dbReference type="InterPro" id="IPR006664">
    <property type="entry name" value="OMP_bac"/>
</dbReference>
<dbReference type="KEGG" id="cga:Celgi_2978"/>
<keyword evidence="3" id="KW-0998">Cell outer membrane</keyword>
<accession>F8A6I2</accession>
<dbReference type="STRING" id="593907.Celgi_2978"/>
<feature type="signal peptide" evidence="6">
    <location>
        <begin position="1"/>
        <end position="24"/>
    </location>
</feature>
<protein>
    <submittedName>
        <fullName evidence="8">OmpA/MotB domain protein</fullName>
    </submittedName>
</protein>
<evidence type="ECO:0000256" key="1">
    <source>
        <dbReference type="ARBA" id="ARBA00004442"/>
    </source>
</evidence>
<sequence length="524" mass="54387" precursor="true">MRRPLVLTLAAALCVALLVGCDAADEPAPGPDASSTPAPGPDPTQPAATTTLHLAGADVQVDVLPVVRVGEHAVLTLDLTMPETGGDPAFLASALGGTGVLRLPSLAGLRLVDLERDVVHTVAVDTEGDAVTSGHDFIALDPGTTMRLQTAYAAPPAGSGSIGVFVPGGPYVPAVPVVDGELPPLDLPGEQVVDPTAPLDLGRVAEAPVAELEAFTAELEGAVETLTSTEEVRVTLGADVLFAVDSAELTSRARDALDAAAAHLADREPGTVLVVGHTDDVASDAYNQELSERRAAAVAAELGRRIDTTRFTLRTEGRGEAEPVVANTDDEARARNRRVTVTLTSTTTTTTEVTTKGELPPFEGPVGTGEEGVVVDSAGRYRITAPQARLVDGHVVVDLRIEPLDEGARAGVAFLSGVWHYRGDAWTVQRSASGLVMLRGGTAVYPTDHLAGVSDDGHEQWLPLADLETLGVLTGPRTFSVVYPDVGPLDEVAVQVGAALGVEPFRLTDIPVRPVEQGQAQTSR</sequence>
<evidence type="ECO:0000313" key="9">
    <source>
        <dbReference type="Proteomes" id="UP000000485"/>
    </source>
</evidence>
<dbReference type="InterPro" id="IPR036737">
    <property type="entry name" value="OmpA-like_sf"/>
</dbReference>
<feature type="domain" description="OmpA-like" evidence="7">
    <location>
        <begin position="229"/>
        <end position="347"/>
    </location>
</feature>
<dbReference type="CDD" id="cd07185">
    <property type="entry name" value="OmpA_C-like"/>
    <property type="match status" value="1"/>
</dbReference>
<keyword evidence="9" id="KW-1185">Reference proteome</keyword>
<evidence type="ECO:0000256" key="4">
    <source>
        <dbReference type="PROSITE-ProRule" id="PRU00473"/>
    </source>
</evidence>
<dbReference type="PANTHER" id="PTHR30329">
    <property type="entry name" value="STATOR ELEMENT OF FLAGELLAR MOTOR COMPLEX"/>
    <property type="match status" value="1"/>
</dbReference>
<dbReference type="Pfam" id="PF00691">
    <property type="entry name" value="OmpA"/>
    <property type="match status" value="1"/>
</dbReference>
<dbReference type="SUPFAM" id="SSF103088">
    <property type="entry name" value="OmpA-like"/>
    <property type="match status" value="1"/>
</dbReference>
<reference evidence="9" key="1">
    <citation type="submission" date="2011-04" db="EMBL/GenBank/DDBJ databases">
        <title>Complete sequence of Cellvibrio gilvus ATCC 13127.</title>
        <authorList>
            <person name="Lucas S."/>
            <person name="Han J."/>
            <person name="Lapidus A."/>
            <person name="Cheng J.-F."/>
            <person name="Goodwin L."/>
            <person name="Pitluck S."/>
            <person name="Peters L."/>
            <person name="Munk A."/>
            <person name="Detter J.C."/>
            <person name="Han C."/>
            <person name="Tapia R."/>
            <person name="Land M."/>
            <person name="Hauser L."/>
            <person name="Kyrpides N."/>
            <person name="Ivanova N."/>
            <person name="Ovchinnikova G."/>
            <person name="Pagani I."/>
            <person name="Mead D."/>
            <person name="Brumm P."/>
            <person name="Woyke T."/>
        </authorList>
    </citation>
    <scope>NUCLEOTIDE SEQUENCE [LARGE SCALE GENOMIC DNA]</scope>
    <source>
        <strain evidence="9">ATCC 13127 / NRRL B-14078</strain>
    </source>
</reference>
<dbReference type="InterPro" id="IPR050330">
    <property type="entry name" value="Bact_OuterMem_StrucFunc"/>
</dbReference>
<dbReference type="Gene3D" id="3.30.1330.60">
    <property type="entry name" value="OmpA-like domain"/>
    <property type="match status" value="1"/>
</dbReference>
<dbReference type="HOGENOM" id="CLU_486355_0_0_11"/>
<feature type="chain" id="PRO_5003373575" evidence="6">
    <location>
        <begin position="25"/>
        <end position="524"/>
    </location>
</feature>
<keyword evidence="2 4" id="KW-0472">Membrane</keyword>
<dbReference type="Proteomes" id="UP000000485">
    <property type="component" value="Chromosome"/>
</dbReference>
<evidence type="ECO:0000313" key="8">
    <source>
        <dbReference type="EMBL" id="AEI13470.1"/>
    </source>
</evidence>
<gene>
    <name evidence="8" type="ordered locus">Celgi_2978</name>
</gene>
<comment type="subcellular location">
    <subcellularLocation>
        <location evidence="1">Cell outer membrane</location>
    </subcellularLocation>
</comment>
<keyword evidence="6" id="KW-0732">Signal</keyword>
<dbReference type="PROSITE" id="PS51257">
    <property type="entry name" value="PROKAR_LIPOPROTEIN"/>
    <property type="match status" value="1"/>
</dbReference>
<dbReference type="eggNOG" id="COG2885">
    <property type="taxonomic scope" value="Bacteria"/>
</dbReference>